<dbReference type="SUPFAM" id="SSF56349">
    <property type="entry name" value="DNA breaking-rejoining enzymes"/>
    <property type="match status" value="1"/>
</dbReference>
<dbReference type="InterPro" id="IPR010998">
    <property type="entry name" value="Integrase_recombinase_N"/>
</dbReference>
<dbReference type="CDD" id="cd00397">
    <property type="entry name" value="DNA_BRE_C"/>
    <property type="match status" value="1"/>
</dbReference>
<dbReference type="Pfam" id="PF00589">
    <property type="entry name" value="Phage_integrase"/>
    <property type="match status" value="1"/>
</dbReference>
<dbReference type="RefSeq" id="WP_344429083.1">
    <property type="nucleotide sequence ID" value="NZ_BAAANN010000038.1"/>
</dbReference>
<keyword evidence="2" id="KW-0233">DNA recombination</keyword>
<evidence type="ECO:0000256" key="1">
    <source>
        <dbReference type="ARBA" id="ARBA00023125"/>
    </source>
</evidence>
<name>A0ABN2SAP3_9PSEU</name>
<dbReference type="InterPro" id="IPR013762">
    <property type="entry name" value="Integrase-like_cat_sf"/>
</dbReference>
<protein>
    <recommendedName>
        <fullName evidence="3">Tyr recombinase domain-containing protein</fullName>
    </recommendedName>
</protein>
<comment type="caution">
    <text evidence="4">The sequence shown here is derived from an EMBL/GenBank/DDBJ whole genome shotgun (WGS) entry which is preliminary data.</text>
</comment>
<dbReference type="Proteomes" id="UP001501116">
    <property type="component" value="Unassembled WGS sequence"/>
</dbReference>
<proteinExistence type="predicted"/>
<accession>A0ABN2SAP3</accession>
<dbReference type="PROSITE" id="PS51898">
    <property type="entry name" value="TYR_RECOMBINASE"/>
    <property type="match status" value="1"/>
</dbReference>
<gene>
    <name evidence="4" type="ORF">GCM10009754_70750</name>
</gene>
<dbReference type="EMBL" id="BAAANN010000038">
    <property type="protein sequence ID" value="GAA1983435.1"/>
    <property type="molecule type" value="Genomic_DNA"/>
</dbReference>
<feature type="domain" description="Tyr recombinase" evidence="3">
    <location>
        <begin position="156"/>
        <end position="374"/>
    </location>
</feature>
<evidence type="ECO:0000313" key="5">
    <source>
        <dbReference type="Proteomes" id="UP001501116"/>
    </source>
</evidence>
<reference evidence="4 5" key="1">
    <citation type="journal article" date="2019" name="Int. J. Syst. Evol. Microbiol.">
        <title>The Global Catalogue of Microorganisms (GCM) 10K type strain sequencing project: providing services to taxonomists for standard genome sequencing and annotation.</title>
        <authorList>
            <consortium name="The Broad Institute Genomics Platform"/>
            <consortium name="The Broad Institute Genome Sequencing Center for Infectious Disease"/>
            <person name="Wu L."/>
            <person name="Ma J."/>
        </authorList>
    </citation>
    <scope>NUCLEOTIDE SEQUENCE [LARGE SCALE GENOMIC DNA]</scope>
    <source>
        <strain evidence="4 5">JCM 14545</strain>
    </source>
</reference>
<sequence length="399" mass="44017">MTGDLVLAEHDPAPPWALPAVTAAAEWLHTAYTAANTKTSYATALGIPRAMQALWRGDPSEHHNVRLVPDPCAFFPWCARHGIDPYAEVDRKVLRRWITEQDASGIARTTIKARLGAVSAWYREQRHQRRTTIEVPAALPREERRNLHVSTPAPKRPRVAWSLPQVKALRFAAAHYPGALRLRYQMIVDFLATTGIRAEELCALDRGDIYRTGPDGDPAVLIDGKGDKERWGRISPTLLALIDAYLAERDQAESSRGVAVRGQVSAKPADQPLLTTKTGARLETQEIVKALKYLCRFLQRAADRLPRPARAHATQLAGIVDTIRPHQARRFYARVAEDHGVPVRQISIDLGHSSISVTQAYLDDGKNLASSAGLLIADLLTAGERSTEPGPHLSSAKRI</sequence>
<dbReference type="Gene3D" id="1.10.150.130">
    <property type="match status" value="1"/>
</dbReference>
<organism evidence="4 5">
    <name type="scientific">Amycolatopsis minnesotensis</name>
    <dbReference type="NCBI Taxonomy" id="337894"/>
    <lineage>
        <taxon>Bacteria</taxon>
        <taxon>Bacillati</taxon>
        <taxon>Actinomycetota</taxon>
        <taxon>Actinomycetes</taxon>
        <taxon>Pseudonocardiales</taxon>
        <taxon>Pseudonocardiaceae</taxon>
        <taxon>Amycolatopsis</taxon>
    </lineage>
</organism>
<evidence type="ECO:0000256" key="2">
    <source>
        <dbReference type="ARBA" id="ARBA00023172"/>
    </source>
</evidence>
<dbReference type="PANTHER" id="PTHR30349:SF81">
    <property type="entry name" value="TYROSINE RECOMBINASE XERC"/>
    <property type="match status" value="1"/>
</dbReference>
<dbReference type="InterPro" id="IPR002104">
    <property type="entry name" value="Integrase_catalytic"/>
</dbReference>
<evidence type="ECO:0000313" key="4">
    <source>
        <dbReference type="EMBL" id="GAA1983435.1"/>
    </source>
</evidence>
<keyword evidence="5" id="KW-1185">Reference proteome</keyword>
<dbReference type="PANTHER" id="PTHR30349">
    <property type="entry name" value="PHAGE INTEGRASE-RELATED"/>
    <property type="match status" value="1"/>
</dbReference>
<dbReference type="InterPro" id="IPR050090">
    <property type="entry name" value="Tyrosine_recombinase_XerCD"/>
</dbReference>
<dbReference type="InterPro" id="IPR011010">
    <property type="entry name" value="DNA_brk_join_enz"/>
</dbReference>
<keyword evidence="1" id="KW-0238">DNA-binding</keyword>
<dbReference type="Gene3D" id="1.10.443.10">
    <property type="entry name" value="Intergrase catalytic core"/>
    <property type="match status" value="1"/>
</dbReference>
<evidence type="ECO:0000259" key="3">
    <source>
        <dbReference type="PROSITE" id="PS51898"/>
    </source>
</evidence>